<dbReference type="Gene3D" id="2.170.130.10">
    <property type="entry name" value="TonB-dependent receptor, plug domain"/>
    <property type="match status" value="1"/>
</dbReference>
<evidence type="ECO:0000256" key="1">
    <source>
        <dbReference type="PROSITE-ProRule" id="PRU01360"/>
    </source>
</evidence>
<dbReference type="PROSITE" id="PS52016">
    <property type="entry name" value="TONB_DEPENDENT_REC_3"/>
    <property type="match status" value="1"/>
</dbReference>
<proteinExistence type="inferred from homology"/>
<reference evidence="5 6" key="1">
    <citation type="submission" date="2020-08" db="EMBL/GenBank/DDBJ databases">
        <title>Sphingobacterium sp. DN04309 isolated from aquaculture water.</title>
        <authorList>
            <person name="Zhang M."/>
        </authorList>
    </citation>
    <scope>NUCLEOTIDE SEQUENCE [LARGE SCALE GENOMIC DNA]</scope>
    <source>
        <strain evidence="5 6">DN04309</strain>
    </source>
</reference>
<keyword evidence="6" id="KW-1185">Reference proteome</keyword>
<evidence type="ECO:0000313" key="5">
    <source>
        <dbReference type="EMBL" id="MBD1429224.1"/>
    </source>
</evidence>
<organism evidence="5 6">
    <name type="scientific">Sphingobacterium litopenaei</name>
    <dbReference type="NCBI Taxonomy" id="2763500"/>
    <lineage>
        <taxon>Bacteria</taxon>
        <taxon>Pseudomonadati</taxon>
        <taxon>Bacteroidota</taxon>
        <taxon>Sphingobacteriia</taxon>
        <taxon>Sphingobacteriales</taxon>
        <taxon>Sphingobacteriaceae</taxon>
        <taxon>Sphingobacterium</taxon>
    </lineage>
</organism>
<dbReference type="InterPro" id="IPR012910">
    <property type="entry name" value="Plug_dom"/>
</dbReference>
<dbReference type="InterPro" id="IPR039426">
    <property type="entry name" value="TonB-dep_rcpt-like"/>
</dbReference>
<dbReference type="Proteomes" id="UP000651271">
    <property type="component" value="Unassembled WGS sequence"/>
</dbReference>
<evidence type="ECO:0000259" key="4">
    <source>
        <dbReference type="Pfam" id="PF07715"/>
    </source>
</evidence>
<feature type="domain" description="TonB-dependent receptor-like beta-barrel" evidence="3">
    <location>
        <begin position="473"/>
        <end position="1032"/>
    </location>
</feature>
<keyword evidence="1" id="KW-0812">Transmembrane</keyword>
<keyword evidence="1" id="KW-0813">Transport</keyword>
<keyword evidence="5" id="KW-0675">Receptor</keyword>
<dbReference type="SUPFAM" id="SSF56935">
    <property type="entry name" value="Porins"/>
    <property type="match status" value="1"/>
</dbReference>
<comment type="subcellular location">
    <subcellularLocation>
        <location evidence="1">Cell outer membrane</location>
        <topology evidence="1">Multi-pass membrane protein</topology>
    </subcellularLocation>
</comment>
<dbReference type="NCBIfam" id="TIGR04057">
    <property type="entry name" value="SusC_RagA_signa"/>
    <property type="match status" value="1"/>
</dbReference>
<dbReference type="NCBIfam" id="TIGR04056">
    <property type="entry name" value="OMP_RagA_SusC"/>
    <property type="match status" value="1"/>
</dbReference>
<evidence type="ECO:0000313" key="6">
    <source>
        <dbReference type="Proteomes" id="UP000651271"/>
    </source>
</evidence>
<dbReference type="Pfam" id="PF07715">
    <property type="entry name" value="Plug"/>
    <property type="match status" value="1"/>
</dbReference>
<dbReference type="InterPro" id="IPR000531">
    <property type="entry name" value="Beta-barrel_TonB"/>
</dbReference>
<dbReference type="EMBL" id="JACOIJ010000009">
    <property type="protein sequence ID" value="MBD1429224.1"/>
    <property type="molecule type" value="Genomic_DNA"/>
</dbReference>
<sequence>MVSKNRNLTYIIENKAIIITKKSSNTERVSNLKVPAFSDPLAQNQVHGRVLGANNQPLSNVTINILETEQITQTDQQGNFKINASVGDVLKFSYLGYQAQKITIKDLNQLTITLLESQEGLDEVVVVGFGLQKKTNVTGAIATVDTKLLESRPVTSVTQALQGTVPGLNISTNSLGGQLGQSMNVNIRGTGTIGTGSSASALVLIDGIEGNMNNLNADDIESISVLKDASAASIYGSRAAFGVILITTKSGKSGSSIISYTNNFRNAAPMNMPHLLNSFDFAHYFNESAINNGGQTIFDVNTIERISDFIAGNITTTTIPNEGNGNWQFHERANDNVNWYDVHYKSAWSAENNINFNGGSDKYQYYASANYLDQNGNLRYGEDRFKRFQTMGKINAKINDFVDLKVTSRFVRTHLNNPYYSSLSGLLYHDIVRMWPMMPYKDPNGHYMRNGKLAQLTNGSRSITNNDNVFLQGQIVIHPAAGWNIYAEAGLRTINENNQSNVNSVYEYNVKGEPLLLQFDGTRPLGATEASQSYSNQNMYTTSMYSDYTQQLDNHLVKMMIGANTELFKFRNLGAMRPNLYSESVPEISAAGGIDKITAANVYDWATAGFFGRLNYDYADKYLLEVNLRYDGSSRFLSDQRWSLFPSFSVGWNLAKENFMSFNTLFTVIKPRFSWGRLGNQNTNNIYPFYLTQPITANGGNWLVGGVKPTIASVPGMISSTLTWEKINTKNLGLDMVGFSNRFSLSFDYFNRLTEGMVGPAAEIGAIFGTSLPNTNNATLDNKGWELVLGWRDKIGQLGYNISANLADNIVKVKKYPNASNALSTYYNGQVLGEIWGYHTQGIATSNEQMNDWLSNNKPTWGANWGEGDIMYKDINGDGEVNMGSNTLDDPGDRSIIGNSTPRYLFGLNIALDWKGLDFSAFLQGVAKRDAWLSDPNFWGVGTGQWQSTGFVEHLDYYRPEGTTSVFGANTSAYYPKPYLSQTMNQEVQTRYLQNASYLRLKNIQLGYTLDANLLAKAKIRKARFYLSAENLMTVSSILDVYDPEAINGPYGNGKTYPLSRTISLGCNLTF</sequence>
<dbReference type="Pfam" id="PF00593">
    <property type="entry name" value="TonB_dep_Rec_b-barrel"/>
    <property type="match status" value="1"/>
</dbReference>
<dbReference type="InterPro" id="IPR008969">
    <property type="entry name" value="CarboxyPept-like_regulatory"/>
</dbReference>
<keyword evidence="1" id="KW-0998">Cell outer membrane</keyword>
<gene>
    <name evidence="5" type="ORF">H8B04_06535</name>
</gene>
<evidence type="ECO:0000256" key="2">
    <source>
        <dbReference type="RuleBase" id="RU003357"/>
    </source>
</evidence>
<dbReference type="Pfam" id="PF13715">
    <property type="entry name" value="CarbopepD_reg_2"/>
    <property type="match status" value="1"/>
</dbReference>
<dbReference type="Gene3D" id="2.60.40.1120">
    <property type="entry name" value="Carboxypeptidase-like, regulatory domain"/>
    <property type="match status" value="1"/>
</dbReference>
<dbReference type="InterPro" id="IPR023996">
    <property type="entry name" value="TonB-dep_OMP_SusC/RagA"/>
</dbReference>
<name>A0ABR7YD39_9SPHI</name>
<keyword evidence="1" id="KW-1134">Transmembrane beta strand</keyword>
<comment type="similarity">
    <text evidence="1 2">Belongs to the TonB-dependent receptor family.</text>
</comment>
<dbReference type="SUPFAM" id="SSF49464">
    <property type="entry name" value="Carboxypeptidase regulatory domain-like"/>
    <property type="match status" value="1"/>
</dbReference>
<dbReference type="InterPro" id="IPR023997">
    <property type="entry name" value="TonB-dep_OMP_SusC/RagA_CS"/>
</dbReference>
<accession>A0ABR7YD39</accession>
<keyword evidence="2" id="KW-0798">TonB box</keyword>
<comment type="caution">
    <text evidence="5">The sequence shown here is derived from an EMBL/GenBank/DDBJ whole genome shotgun (WGS) entry which is preliminary data.</text>
</comment>
<evidence type="ECO:0000259" key="3">
    <source>
        <dbReference type="Pfam" id="PF00593"/>
    </source>
</evidence>
<feature type="domain" description="TonB-dependent receptor plug" evidence="4">
    <location>
        <begin position="134"/>
        <end position="243"/>
    </location>
</feature>
<dbReference type="InterPro" id="IPR037066">
    <property type="entry name" value="Plug_dom_sf"/>
</dbReference>
<keyword evidence="1 2" id="KW-0472">Membrane</keyword>
<protein>
    <submittedName>
        <fullName evidence="5">TonB-dependent receptor</fullName>
    </submittedName>
</protein>